<dbReference type="Proteomes" id="UP000005744">
    <property type="component" value="Unassembled WGS sequence"/>
</dbReference>
<dbReference type="InterPro" id="IPR008181">
    <property type="entry name" value="dUTPase"/>
</dbReference>
<dbReference type="UniPathway" id="UPA00610">
    <property type="reaction ID" value="UER00666"/>
</dbReference>
<feature type="binding site" evidence="7">
    <location>
        <position position="89"/>
    </location>
    <ligand>
        <name>substrate</name>
    </ligand>
</feature>
<dbReference type="NCBIfam" id="TIGR00576">
    <property type="entry name" value="dut"/>
    <property type="match status" value="1"/>
</dbReference>
<dbReference type="GO" id="GO:0006226">
    <property type="term" value="P:dUMP biosynthetic process"/>
    <property type="evidence" value="ECO:0007669"/>
    <property type="project" value="UniProtKB-UniRule"/>
</dbReference>
<evidence type="ECO:0000256" key="5">
    <source>
        <dbReference type="ARBA" id="ARBA00023080"/>
    </source>
</evidence>
<dbReference type="HOGENOM" id="CLU_068508_1_1_6"/>
<dbReference type="InterPro" id="IPR033704">
    <property type="entry name" value="dUTPase_trimeric"/>
</dbReference>
<keyword evidence="10" id="KW-1185">Reference proteome</keyword>
<dbReference type="EC" id="3.6.1.23" evidence="7"/>
<evidence type="ECO:0000256" key="1">
    <source>
        <dbReference type="ARBA" id="ARBA00006581"/>
    </source>
</evidence>
<dbReference type="GO" id="GO:0004170">
    <property type="term" value="F:dUTP diphosphatase activity"/>
    <property type="evidence" value="ECO:0007669"/>
    <property type="project" value="UniProtKB-UniRule"/>
</dbReference>
<dbReference type="AlphaFoldDB" id="I3CJT7"/>
<comment type="similarity">
    <text evidence="1 7">Belongs to the dUTPase family.</text>
</comment>
<evidence type="ECO:0000256" key="7">
    <source>
        <dbReference type="HAMAP-Rule" id="MF_00116"/>
    </source>
</evidence>
<evidence type="ECO:0000256" key="4">
    <source>
        <dbReference type="ARBA" id="ARBA00022842"/>
    </source>
</evidence>
<dbReference type="NCBIfam" id="NF001862">
    <property type="entry name" value="PRK00601.1"/>
    <property type="match status" value="1"/>
</dbReference>
<keyword evidence="3 7" id="KW-0378">Hydrolase</keyword>
<sequence length="152" mass="16468">MRQIETKIISPLLGKQIPLPTYATEGAAGMDLRACLEEPITLQAGETRLISSGIAINIHDKDLAAVLLPRSGLGTKYGIVLANLVGLCDSDYQGEIQIAVWNRSQQAFTIQPGERLCQLVFVPVVQVQLQIVDNFSQSSQRGEGGFGHTGRH</sequence>
<accession>I3CJT7</accession>
<dbReference type="OrthoDB" id="9809956at2"/>
<proteinExistence type="inferred from homology"/>
<comment type="pathway">
    <text evidence="7">Pyrimidine metabolism; dUMP biosynthesis; dUMP from dCTP (dUTP route): step 2/2.</text>
</comment>
<feature type="domain" description="dUTPase-like" evidence="8">
    <location>
        <begin position="16"/>
        <end position="150"/>
    </location>
</feature>
<dbReference type="FunFam" id="2.70.40.10:FF:000002">
    <property type="entry name" value="dUTP diphosphatase"/>
    <property type="match status" value="1"/>
</dbReference>
<evidence type="ECO:0000313" key="9">
    <source>
        <dbReference type="EMBL" id="EIJ43880.1"/>
    </source>
</evidence>
<reference evidence="9 10" key="1">
    <citation type="submission" date="2011-11" db="EMBL/GenBank/DDBJ databases">
        <title>Improved High-Quality Draft sequence of Beggiatoa alba B18lD.</title>
        <authorList>
            <consortium name="US DOE Joint Genome Institute"/>
            <person name="Lucas S."/>
            <person name="Han J."/>
            <person name="Lapidus A."/>
            <person name="Cheng J.-F."/>
            <person name="Goodwin L."/>
            <person name="Pitluck S."/>
            <person name="Peters L."/>
            <person name="Mikhailova N."/>
            <person name="Held B."/>
            <person name="Detter J.C."/>
            <person name="Han C."/>
            <person name="Tapia R."/>
            <person name="Land M."/>
            <person name="Hauser L."/>
            <person name="Kyrpides N."/>
            <person name="Ivanova N."/>
            <person name="Pagani I."/>
            <person name="Samuel K."/>
            <person name="Teske A."/>
            <person name="Mueller J."/>
            <person name="Woyke T."/>
        </authorList>
    </citation>
    <scope>NUCLEOTIDE SEQUENCE [LARGE SCALE GENOMIC DNA]</scope>
    <source>
        <strain evidence="9 10">B18LD</strain>
    </source>
</reference>
<dbReference type="EMBL" id="JH600070">
    <property type="protein sequence ID" value="EIJ43880.1"/>
    <property type="molecule type" value="Genomic_DNA"/>
</dbReference>
<feature type="binding site" evidence="7">
    <location>
        <begin position="70"/>
        <end position="72"/>
    </location>
    <ligand>
        <name>substrate</name>
    </ligand>
</feature>
<dbReference type="eggNOG" id="COG0756">
    <property type="taxonomic scope" value="Bacteria"/>
</dbReference>
<dbReference type="SUPFAM" id="SSF51283">
    <property type="entry name" value="dUTPase-like"/>
    <property type="match status" value="1"/>
</dbReference>
<dbReference type="RefSeq" id="WP_002691457.1">
    <property type="nucleotide sequence ID" value="NZ_JH600070.1"/>
</dbReference>
<evidence type="ECO:0000256" key="3">
    <source>
        <dbReference type="ARBA" id="ARBA00022801"/>
    </source>
</evidence>
<dbReference type="GO" id="GO:0046081">
    <property type="term" value="P:dUTP catabolic process"/>
    <property type="evidence" value="ECO:0007669"/>
    <property type="project" value="InterPro"/>
</dbReference>
<dbReference type="CDD" id="cd07557">
    <property type="entry name" value="trimeric_dUTPase"/>
    <property type="match status" value="1"/>
</dbReference>
<evidence type="ECO:0000259" key="8">
    <source>
        <dbReference type="Pfam" id="PF00692"/>
    </source>
</evidence>
<evidence type="ECO:0000256" key="2">
    <source>
        <dbReference type="ARBA" id="ARBA00022723"/>
    </source>
</evidence>
<comment type="cofactor">
    <cofactor evidence="7">
        <name>Mg(2+)</name>
        <dbReference type="ChEBI" id="CHEBI:18420"/>
    </cofactor>
</comment>
<dbReference type="PANTHER" id="PTHR11241">
    <property type="entry name" value="DEOXYURIDINE 5'-TRIPHOSPHATE NUCLEOTIDOHYDROLASE"/>
    <property type="match status" value="1"/>
</dbReference>
<evidence type="ECO:0000256" key="6">
    <source>
        <dbReference type="ARBA" id="ARBA00047686"/>
    </source>
</evidence>
<protein>
    <recommendedName>
        <fullName evidence="7">Deoxyuridine 5'-triphosphate nucleotidohydrolase</fullName>
        <shortName evidence="7">dUTPase</shortName>
        <ecNumber evidence="7">3.6.1.23</ecNumber>
    </recommendedName>
    <alternativeName>
        <fullName evidence="7">dUTP pyrophosphatase</fullName>
    </alternativeName>
</protein>
<dbReference type="PANTHER" id="PTHR11241:SF0">
    <property type="entry name" value="DEOXYURIDINE 5'-TRIPHOSPHATE NUCLEOTIDOHYDROLASE"/>
    <property type="match status" value="1"/>
</dbReference>
<keyword evidence="5 7" id="KW-0546">Nucleotide metabolism</keyword>
<feature type="binding site" evidence="7">
    <location>
        <position position="83"/>
    </location>
    <ligand>
        <name>substrate</name>
    </ligand>
</feature>
<dbReference type="GO" id="GO:0000287">
    <property type="term" value="F:magnesium ion binding"/>
    <property type="evidence" value="ECO:0007669"/>
    <property type="project" value="UniProtKB-UniRule"/>
</dbReference>
<dbReference type="Gene3D" id="2.70.40.10">
    <property type="match status" value="1"/>
</dbReference>
<keyword evidence="2 7" id="KW-0479">Metal-binding</keyword>
<dbReference type="HAMAP" id="MF_00116">
    <property type="entry name" value="dUTPase_bact"/>
    <property type="match status" value="1"/>
</dbReference>
<comment type="catalytic activity">
    <reaction evidence="6 7">
        <text>dUTP + H2O = dUMP + diphosphate + H(+)</text>
        <dbReference type="Rhea" id="RHEA:10248"/>
        <dbReference type="ChEBI" id="CHEBI:15377"/>
        <dbReference type="ChEBI" id="CHEBI:15378"/>
        <dbReference type="ChEBI" id="CHEBI:33019"/>
        <dbReference type="ChEBI" id="CHEBI:61555"/>
        <dbReference type="ChEBI" id="CHEBI:246422"/>
        <dbReference type="EC" id="3.6.1.23"/>
    </reaction>
</comment>
<dbReference type="InterPro" id="IPR029054">
    <property type="entry name" value="dUTPase-like"/>
</dbReference>
<keyword evidence="4 7" id="KW-0460">Magnesium</keyword>
<name>I3CJT7_9GAMM</name>
<dbReference type="InterPro" id="IPR036157">
    <property type="entry name" value="dUTPase-like_sf"/>
</dbReference>
<organism evidence="9 10">
    <name type="scientific">Beggiatoa alba B18LD</name>
    <dbReference type="NCBI Taxonomy" id="395493"/>
    <lineage>
        <taxon>Bacteria</taxon>
        <taxon>Pseudomonadati</taxon>
        <taxon>Pseudomonadota</taxon>
        <taxon>Gammaproteobacteria</taxon>
        <taxon>Thiotrichales</taxon>
        <taxon>Thiotrichaceae</taxon>
        <taxon>Beggiatoa</taxon>
    </lineage>
</organism>
<comment type="caution">
    <text evidence="7">Lacks conserved residue(s) required for the propagation of feature annotation.</text>
</comment>
<gene>
    <name evidence="7" type="primary">dut</name>
    <name evidence="9" type="ORF">BegalDRAFT_3054</name>
</gene>
<evidence type="ECO:0000313" key="10">
    <source>
        <dbReference type="Proteomes" id="UP000005744"/>
    </source>
</evidence>
<comment type="function">
    <text evidence="7">This enzyme is involved in nucleotide metabolism: it produces dUMP, the immediate precursor of thymidine nucleotides and it decreases the intracellular concentration of dUTP so that uracil cannot be incorporated into DNA.</text>
</comment>
<dbReference type="Pfam" id="PF00692">
    <property type="entry name" value="dUTPase"/>
    <property type="match status" value="1"/>
</dbReference>
<dbReference type="STRING" id="395493.BegalDRAFT_3054"/>